<gene>
    <name evidence="1" type="ORF">BDV96DRAFT_205658</name>
</gene>
<protein>
    <submittedName>
        <fullName evidence="1">Uncharacterized protein</fullName>
    </submittedName>
</protein>
<organism evidence="1 2">
    <name type="scientific">Lophiotrema nucula</name>
    <dbReference type="NCBI Taxonomy" id="690887"/>
    <lineage>
        <taxon>Eukaryota</taxon>
        <taxon>Fungi</taxon>
        <taxon>Dikarya</taxon>
        <taxon>Ascomycota</taxon>
        <taxon>Pezizomycotina</taxon>
        <taxon>Dothideomycetes</taxon>
        <taxon>Pleosporomycetidae</taxon>
        <taxon>Pleosporales</taxon>
        <taxon>Lophiotremataceae</taxon>
        <taxon>Lophiotrema</taxon>
    </lineage>
</organism>
<dbReference type="PANTHER" id="PTHR33112">
    <property type="entry name" value="DOMAIN PROTEIN, PUTATIVE-RELATED"/>
    <property type="match status" value="1"/>
</dbReference>
<evidence type="ECO:0000313" key="1">
    <source>
        <dbReference type="EMBL" id="KAF2121186.1"/>
    </source>
</evidence>
<evidence type="ECO:0000313" key="2">
    <source>
        <dbReference type="Proteomes" id="UP000799770"/>
    </source>
</evidence>
<reference evidence="1" key="1">
    <citation type="journal article" date="2020" name="Stud. Mycol.">
        <title>101 Dothideomycetes genomes: a test case for predicting lifestyles and emergence of pathogens.</title>
        <authorList>
            <person name="Haridas S."/>
            <person name="Albert R."/>
            <person name="Binder M."/>
            <person name="Bloem J."/>
            <person name="Labutti K."/>
            <person name="Salamov A."/>
            <person name="Andreopoulos B."/>
            <person name="Baker S."/>
            <person name="Barry K."/>
            <person name="Bills G."/>
            <person name="Bluhm B."/>
            <person name="Cannon C."/>
            <person name="Castanera R."/>
            <person name="Culley D."/>
            <person name="Daum C."/>
            <person name="Ezra D."/>
            <person name="Gonzalez J."/>
            <person name="Henrissat B."/>
            <person name="Kuo A."/>
            <person name="Liang C."/>
            <person name="Lipzen A."/>
            <person name="Lutzoni F."/>
            <person name="Magnuson J."/>
            <person name="Mondo S."/>
            <person name="Nolan M."/>
            <person name="Ohm R."/>
            <person name="Pangilinan J."/>
            <person name="Park H.-J."/>
            <person name="Ramirez L."/>
            <person name="Alfaro M."/>
            <person name="Sun H."/>
            <person name="Tritt A."/>
            <person name="Yoshinaga Y."/>
            <person name="Zwiers L.-H."/>
            <person name="Turgeon B."/>
            <person name="Goodwin S."/>
            <person name="Spatafora J."/>
            <person name="Crous P."/>
            <person name="Grigoriev I."/>
        </authorList>
    </citation>
    <scope>NUCLEOTIDE SEQUENCE</scope>
    <source>
        <strain evidence="1">CBS 627.86</strain>
    </source>
</reference>
<keyword evidence="2" id="KW-1185">Reference proteome</keyword>
<accession>A0A6A5ZPM3</accession>
<name>A0A6A5ZPM3_9PLEO</name>
<proteinExistence type="predicted"/>
<dbReference type="AlphaFoldDB" id="A0A6A5ZPM3"/>
<dbReference type="EMBL" id="ML977312">
    <property type="protein sequence ID" value="KAF2121186.1"/>
    <property type="molecule type" value="Genomic_DNA"/>
</dbReference>
<dbReference type="Proteomes" id="UP000799770">
    <property type="component" value="Unassembled WGS sequence"/>
</dbReference>
<dbReference type="PANTHER" id="PTHR33112:SF16">
    <property type="entry name" value="HETEROKARYON INCOMPATIBILITY DOMAIN-CONTAINING PROTEIN"/>
    <property type="match status" value="1"/>
</dbReference>
<sequence>MQEFCLSRRCLFFTSREYTLSCVNGLYVEPIVNARPDPRWQVAAVFIDRILRPAAGEGFIACFYADLVSLYLVRRLAYKGDILRAFQGMASALAPYPGEIWWGIPHCYFRYSLCWMDHDSSVRRSSFPSWSWAGWMPTEGAPPRLGRHAFPDGFDGRRQIPWNCLKAITSSRLTTHRTNPVKNMPRSRTGCKPHTQFSRSGRCSLASMLQYLSVWL</sequence>